<evidence type="ECO:0000313" key="2">
    <source>
        <dbReference type="Proteomes" id="UP001472677"/>
    </source>
</evidence>
<dbReference type="Gene3D" id="1.25.40.10">
    <property type="entry name" value="Tetratricopeptide repeat domain"/>
    <property type="match status" value="1"/>
</dbReference>
<dbReference type="PANTHER" id="PTHR26312:SF176">
    <property type="entry name" value="TETRATRICOPEPTIDE-LIKE HELICAL DOMAIN-CONTAINING PROTEIN-RELATED"/>
    <property type="match status" value="1"/>
</dbReference>
<proteinExistence type="predicted"/>
<dbReference type="PANTHER" id="PTHR26312">
    <property type="entry name" value="TETRATRICOPEPTIDE REPEAT PROTEIN 5"/>
    <property type="match status" value="1"/>
</dbReference>
<comment type="caution">
    <text evidence="1">The sequence shown here is derived from an EMBL/GenBank/DDBJ whole genome shotgun (WGS) entry which is preliminary data.</text>
</comment>
<gene>
    <name evidence="1" type="ORF">V6N12_032347</name>
</gene>
<dbReference type="Proteomes" id="UP001472677">
    <property type="component" value="Unassembled WGS sequence"/>
</dbReference>
<dbReference type="EMBL" id="JBBPBM010000056">
    <property type="protein sequence ID" value="KAK8517150.1"/>
    <property type="molecule type" value="Genomic_DNA"/>
</dbReference>
<reference evidence="1 2" key="1">
    <citation type="journal article" date="2024" name="G3 (Bethesda)">
        <title>Genome assembly of Hibiscus sabdariffa L. provides insights into metabolisms of medicinal natural products.</title>
        <authorList>
            <person name="Kim T."/>
        </authorList>
    </citation>
    <scope>NUCLEOTIDE SEQUENCE [LARGE SCALE GENOMIC DNA]</scope>
    <source>
        <strain evidence="1">TK-2024</strain>
        <tissue evidence="1">Old leaves</tissue>
    </source>
</reference>
<sequence length="402" mass="45423">MFSTFKIPEKSHCLISFTSSTNHVKFARSLAHCFLPRSSKFRAHCCSNGGFPRENNAQTNHSRRVLPSKVEFLDPTSLGICPGPPAWPGRDEIRRLAVEQKANNVGIQRSLRFIKRERRPEADGFVDNASEFGYSSVKNAISSVVFIIGEIQNFTLMIRGGLCSEDLMAVMSEIQQDMALTFVCLFRHVFSKTPTLMVYVLLLLANFSVQSMAVDEAAIPRRPVDVVTETVLVSDKGTGGEDQRLWKLSMAEEASRMRGELFYKTLGDQIRRSPPLQAALEPDEYDVRFRTDLVYQMCVAEEPDNALLLANYARFLHLVVKDYDRAEELYKRAIQADPLYSEALGVYADFLWQVRNDDREAEEIYLEAMEVGQKNPFHASKYANFLWSTGGKGTCLVLDASI</sequence>
<evidence type="ECO:0000313" key="1">
    <source>
        <dbReference type="EMBL" id="KAK8517150.1"/>
    </source>
</evidence>
<dbReference type="SUPFAM" id="SSF48452">
    <property type="entry name" value="TPR-like"/>
    <property type="match status" value="1"/>
</dbReference>
<dbReference type="InterPro" id="IPR011990">
    <property type="entry name" value="TPR-like_helical_dom_sf"/>
</dbReference>
<dbReference type="Pfam" id="PF14559">
    <property type="entry name" value="TPR_19"/>
    <property type="match status" value="1"/>
</dbReference>
<keyword evidence="2" id="KW-1185">Reference proteome</keyword>
<accession>A0ABR2CD63</accession>
<organism evidence="1 2">
    <name type="scientific">Hibiscus sabdariffa</name>
    <name type="common">roselle</name>
    <dbReference type="NCBI Taxonomy" id="183260"/>
    <lineage>
        <taxon>Eukaryota</taxon>
        <taxon>Viridiplantae</taxon>
        <taxon>Streptophyta</taxon>
        <taxon>Embryophyta</taxon>
        <taxon>Tracheophyta</taxon>
        <taxon>Spermatophyta</taxon>
        <taxon>Magnoliopsida</taxon>
        <taxon>eudicotyledons</taxon>
        <taxon>Gunneridae</taxon>
        <taxon>Pentapetalae</taxon>
        <taxon>rosids</taxon>
        <taxon>malvids</taxon>
        <taxon>Malvales</taxon>
        <taxon>Malvaceae</taxon>
        <taxon>Malvoideae</taxon>
        <taxon>Hibiscus</taxon>
    </lineage>
</organism>
<protein>
    <submittedName>
        <fullName evidence="1">Uncharacterized protein</fullName>
    </submittedName>
</protein>
<name>A0ABR2CD63_9ROSI</name>